<sequence length="301" mass="31430">MHWCLLRMSTDVSVVYGFQRPGLDLTSIVSLDPLLCTTRRSRPCLSDFEPTSLSVSARPGSSSASGLGVGNGVSSSASQGPDICLGVVRSSPPSRPAPAAIFLLIRVGPRVGATSAPLRVVRGPVRAGARPDGGSLPLECRQAPPLSRRRTPGERRRAGARGAGAARETGGPLWPPEWLAVPRWGRGGGPGPRDPPTRGNLNLEACWGSGPARRSEWRPRGGKKVNRRPGGGGRRRRAVTPPTPHPCSNKRGLGGLGAWFRPLSGPGGARAGLRQNLDCEPSSGGQHLGASGYPGFRVVLG</sequence>
<evidence type="ECO:0000313" key="3">
    <source>
        <dbReference type="Proteomes" id="UP001066276"/>
    </source>
</evidence>
<evidence type="ECO:0000313" key="2">
    <source>
        <dbReference type="EMBL" id="KAJ1209396.1"/>
    </source>
</evidence>
<reference evidence="2" key="1">
    <citation type="journal article" date="2022" name="bioRxiv">
        <title>Sequencing and chromosome-scale assembly of the giantPleurodeles waltlgenome.</title>
        <authorList>
            <person name="Brown T."/>
            <person name="Elewa A."/>
            <person name="Iarovenko S."/>
            <person name="Subramanian E."/>
            <person name="Araus A.J."/>
            <person name="Petzold A."/>
            <person name="Susuki M."/>
            <person name="Suzuki K.-i.T."/>
            <person name="Hayashi T."/>
            <person name="Toyoda A."/>
            <person name="Oliveira C."/>
            <person name="Osipova E."/>
            <person name="Leigh N.D."/>
            <person name="Simon A."/>
            <person name="Yun M.H."/>
        </authorList>
    </citation>
    <scope>NUCLEOTIDE SEQUENCE</scope>
    <source>
        <strain evidence="2">20211129_DDA</strain>
        <tissue evidence="2">Liver</tissue>
    </source>
</reference>
<dbReference type="EMBL" id="JANPWB010000002">
    <property type="protein sequence ID" value="KAJ1209396.1"/>
    <property type="molecule type" value="Genomic_DNA"/>
</dbReference>
<gene>
    <name evidence="2" type="ORF">NDU88_004774</name>
</gene>
<protein>
    <submittedName>
        <fullName evidence="2">Uncharacterized protein</fullName>
    </submittedName>
</protein>
<comment type="caution">
    <text evidence="2">The sequence shown here is derived from an EMBL/GenBank/DDBJ whole genome shotgun (WGS) entry which is preliminary data.</text>
</comment>
<name>A0AAV7W9J6_PLEWA</name>
<dbReference type="AlphaFoldDB" id="A0AAV7W9J6"/>
<feature type="compositionally biased region" description="Low complexity" evidence="1">
    <location>
        <begin position="163"/>
        <end position="172"/>
    </location>
</feature>
<proteinExistence type="predicted"/>
<dbReference type="Proteomes" id="UP001066276">
    <property type="component" value="Chromosome 1_2"/>
</dbReference>
<accession>A0AAV7W9J6</accession>
<feature type="compositionally biased region" description="Basic residues" evidence="1">
    <location>
        <begin position="220"/>
        <end position="238"/>
    </location>
</feature>
<evidence type="ECO:0000256" key="1">
    <source>
        <dbReference type="SAM" id="MobiDB-lite"/>
    </source>
</evidence>
<feature type="region of interest" description="Disordered" evidence="1">
    <location>
        <begin position="128"/>
        <end position="253"/>
    </location>
</feature>
<keyword evidence="3" id="KW-1185">Reference proteome</keyword>
<organism evidence="2 3">
    <name type="scientific">Pleurodeles waltl</name>
    <name type="common">Iberian ribbed newt</name>
    <dbReference type="NCBI Taxonomy" id="8319"/>
    <lineage>
        <taxon>Eukaryota</taxon>
        <taxon>Metazoa</taxon>
        <taxon>Chordata</taxon>
        <taxon>Craniata</taxon>
        <taxon>Vertebrata</taxon>
        <taxon>Euteleostomi</taxon>
        <taxon>Amphibia</taxon>
        <taxon>Batrachia</taxon>
        <taxon>Caudata</taxon>
        <taxon>Salamandroidea</taxon>
        <taxon>Salamandridae</taxon>
        <taxon>Pleurodelinae</taxon>
        <taxon>Pleurodeles</taxon>
    </lineage>
</organism>